<evidence type="ECO:0000313" key="1">
    <source>
        <dbReference type="EMBL" id="KQB43356.1"/>
    </source>
</evidence>
<evidence type="ECO:0000313" key="2">
    <source>
        <dbReference type="Proteomes" id="UP000050443"/>
    </source>
</evidence>
<protein>
    <submittedName>
        <fullName evidence="1">Uncharacterized protein</fullName>
    </submittedName>
</protein>
<name>A0A0N8VNX7_9FLAO</name>
<dbReference type="OrthoDB" id="1338017at2"/>
<reference evidence="1 2" key="1">
    <citation type="submission" date="2014-09" db="EMBL/GenBank/DDBJ databases">
        <title>Genome sequence of Flavobacterium aquidurense RC62.</title>
        <authorList>
            <person name="Kim J.F."/>
            <person name="Kwak M.-J."/>
        </authorList>
    </citation>
    <scope>NUCLEOTIDE SEQUENCE [LARGE SCALE GENOMIC DNA]</scope>
    <source>
        <strain evidence="1 2">RC62</strain>
    </source>
</reference>
<dbReference type="EMBL" id="JRLF01000003">
    <property type="protein sequence ID" value="KQB43356.1"/>
    <property type="molecule type" value="Genomic_DNA"/>
</dbReference>
<dbReference type="STRING" id="362413.RC62_3062"/>
<proteinExistence type="predicted"/>
<dbReference type="RefSeq" id="WP_055091614.1">
    <property type="nucleotide sequence ID" value="NZ_JRLF01000003.1"/>
</dbReference>
<sequence length="212" mass="24067">MKNSVIINFSQETVEALNMENYTLCCFLACKSKNPSLFRPLCWNVTKRFMKSVLIEWEYSLSSYASTSVIMPDNVIYFPQPEPILSDSLSRLKSIAGSNYKIELKQRMLIKDYGEVLIDTENSNIFDTVLIQNDSDSEYATGICVYSNNDRKYYGSSVFKTFGGQAIDVTPANKIFLMFSSNDIQNNTVILKSENRGILIDLTDSKDNSRTV</sequence>
<accession>A0A0N8VNX7</accession>
<dbReference type="Proteomes" id="UP000050443">
    <property type="component" value="Unassembled WGS sequence"/>
</dbReference>
<organism evidence="1 2">
    <name type="scientific">Flavobacterium aquidurense</name>
    <dbReference type="NCBI Taxonomy" id="362413"/>
    <lineage>
        <taxon>Bacteria</taxon>
        <taxon>Pseudomonadati</taxon>
        <taxon>Bacteroidota</taxon>
        <taxon>Flavobacteriia</taxon>
        <taxon>Flavobacteriales</taxon>
        <taxon>Flavobacteriaceae</taxon>
        <taxon>Flavobacterium</taxon>
    </lineage>
</organism>
<dbReference type="AlphaFoldDB" id="A0A0N8VNX7"/>
<comment type="caution">
    <text evidence="1">The sequence shown here is derived from an EMBL/GenBank/DDBJ whole genome shotgun (WGS) entry which is preliminary data.</text>
</comment>
<gene>
    <name evidence="1" type="ORF">RC62_3062</name>
</gene>
<dbReference type="PATRIC" id="fig|362413.3.peg.3000"/>